<feature type="compositionally biased region" description="Basic and acidic residues" evidence="3">
    <location>
        <begin position="463"/>
        <end position="474"/>
    </location>
</feature>
<sequence>MSEEGKKISFGFSKLMKKPSITSKNKIVETEKVQFIDCVEDKSIKIKNEEKKNNKLLLIPLVKNTKIPENVKTYNSTDKSIVDQSTIKIKLNESNKELLSSKQSVIETLDSIAAKEILEEVNKSVIEELPKIFTVPLTASAPVGEKESALEDYENIPVSDFGVAMLRGMGWSPGKGIGKNEKLVQSTQPTLRPKGMGLGADKVIKPSNQLTNNIKEELKLIKGGFVRIIAGPHRDSYGEIVGFDDESGRLFVKIALKNIVVSFNEFMVQVVNNNEFIKNSKVINVRMYEEFKGENKDKIHDKQLREISRVKNEQSFTQDYYEDIRRKENYSLKPDEKHKQNFINRSKDGNFQELDQPTRSKKSLRDESSSSDSSTKVESKNLLSRNKIDLNDSHHHYDSSQLYNFKKRVRSSSFDSDCSSKSSNHTCSKQSDLKKGNSKMSKKYRYNKSEIKPKKISHRSRSKSFDSDFKERKSSSKFHKVKKAHKDRDSSRSRYSSQQFKRSHSDSSDGHSNNANYSSRRNDKLKSRHKKK</sequence>
<feature type="compositionally biased region" description="Basic residues" evidence="3">
    <location>
        <begin position="436"/>
        <end position="446"/>
    </location>
</feature>
<feature type="region of interest" description="Disordered" evidence="3">
    <location>
        <begin position="414"/>
        <end position="532"/>
    </location>
</feature>
<dbReference type="PANTHER" id="PTHR15818">
    <property type="entry name" value="G PATCH AND KOW-CONTAINING"/>
    <property type="match status" value="1"/>
</dbReference>
<name>A0A1B6CYV9_9HEMI</name>
<evidence type="ECO:0000256" key="2">
    <source>
        <dbReference type="ARBA" id="ARBA00023242"/>
    </source>
</evidence>
<feature type="compositionally biased region" description="Low complexity" evidence="3">
    <location>
        <begin position="414"/>
        <end position="430"/>
    </location>
</feature>
<dbReference type="InterPro" id="IPR026822">
    <property type="entry name" value="Spp2/MOS2_G-patch"/>
</dbReference>
<evidence type="ECO:0000259" key="4">
    <source>
        <dbReference type="PROSITE" id="PS50174"/>
    </source>
</evidence>
<gene>
    <name evidence="5" type="ORF">g.21591</name>
</gene>
<organism evidence="5">
    <name type="scientific">Clastoptera arizonana</name>
    <name type="common">Arizona spittle bug</name>
    <dbReference type="NCBI Taxonomy" id="38151"/>
    <lineage>
        <taxon>Eukaryota</taxon>
        <taxon>Metazoa</taxon>
        <taxon>Ecdysozoa</taxon>
        <taxon>Arthropoda</taxon>
        <taxon>Hexapoda</taxon>
        <taxon>Insecta</taxon>
        <taxon>Pterygota</taxon>
        <taxon>Neoptera</taxon>
        <taxon>Paraneoptera</taxon>
        <taxon>Hemiptera</taxon>
        <taxon>Auchenorrhyncha</taxon>
        <taxon>Cercopoidea</taxon>
        <taxon>Clastopteridae</taxon>
        <taxon>Clastoptera</taxon>
    </lineage>
</organism>
<evidence type="ECO:0000256" key="1">
    <source>
        <dbReference type="ARBA" id="ARBA00004123"/>
    </source>
</evidence>
<feature type="compositionally biased region" description="Basic residues" evidence="3">
    <location>
        <begin position="475"/>
        <end position="485"/>
    </location>
</feature>
<dbReference type="AlphaFoldDB" id="A0A1B6CYV9"/>
<proteinExistence type="predicted"/>
<feature type="compositionally biased region" description="Basic and acidic residues" evidence="3">
    <location>
        <begin position="331"/>
        <end position="350"/>
    </location>
</feature>
<dbReference type="GO" id="GO:0003676">
    <property type="term" value="F:nucleic acid binding"/>
    <property type="evidence" value="ECO:0007669"/>
    <property type="project" value="InterPro"/>
</dbReference>
<feature type="domain" description="G-patch" evidence="4">
    <location>
        <begin position="158"/>
        <end position="189"/>
    </location>
</feature>
<keyword evidence="2" id="KW-0539">Nucleus</keyword>
<dbReference type="PROSITE" id="PS50174">
    <property type="entry name" value="G_PATCH"/>
    <property type="match status" value="1"/>
</dbReference>
<evidence type="ECO:0000256" key="3">
    <source>
        <dbReference type="SAM" id="MobiDB-lite"/>
    </source>
</evidence>
<dbReference type="Pfam" id="PF12656">
    <property type="entry name" value="G-patch_2"/>
    <property type="match status" value="1"/>
</dbReference>
<dbReference type="GO" id="GO:0000398">
    <property type="term" value="P:mRNA splicing, via spliceosome"/>
    <property type="evidence" value="ECO:0007669"/>
    <property type="project" value="InterPro"/>
</dbReference>
<protein>
    <recommendedName>
        <fullName evidence="4">G-patch domain-containing protein</fullName>
    </recommendedName>
</protein>
<accession>A0A1B6CYV9</accession>
<comment type="subcellular location">
    <subcellularLocation>
        <location evidence="1">Nucleus</location>
    </subcellularLocation>
</comment>
<dbReference type="PANTHER" id="PTHR15818:SF2">
    <property type="entry name" value="G-PATCH DOMAIN AND KOW MOTIFS-CONTAINING PROTEIN"/>
    <property type="match status" value="1"/>
</dbReference>
<dbReference type="InterPro" id="IPR000467">
    <property type="entry name" value="G_patch_dom"/>
</dbReference>
<dbReference type="EMBL" id="GEDC01018720">
    <property type="protein sequence ID" value="JAS18578.1"/>
    <property type="molecule type" value="Transcribed_RNA"/>
</dbReference>
<dbReference type="SMART" id="SM00443">
    <property type="entry name" value="G_patch"/>
    <property type="match status" value="1"/>
</dbReference>
<feature type="region of interest" description="Disordered" evidence="3">
    <location>
        <begin position="331"/>
        <end position="382"/>
    </location>
</feature>
<evidence type="ECO:0000313" key="5">
    <source>
        <dbReference type="EMBL" id="JAS18578.1"/>
    </source>
</evidence>
<dbReference type="InterPro" id="IPR045166">
    <property type="entry name" value="Spp2-like"/>
</dbReference>
<dbReference type="GO" id="GO:0005681">
    <property type="term" value="C:spliceosomal complex"/>
    <property type="evidence" value="ECO:0007669"/>
    <property type="project" value="TreeGrafter"/>
</dbReference>
<reference evidence="5" key="1">
    <citation type="submission" date="2015-12" db="EMBL/GenBank/DDBJ databases">
        <title>De novo transcriptome assembly of four potential Pierce s Disease insect vectors from Arizona vineyards.</title>
        <authorList>
            <person name="Tassone E.E."/>
        </authorList>
    </citation>
    <scope>NUCLEOTIDE SEQUENCE</scope>
</reference>